<sequence length="120" mass="13209">MPMIKTLTAISLLSLLAATWGSFTWYKTGLGACGLWNNDNDWVVAMAKANFDPETPGSNPNNNRLCGRRIRATYNGVSVDVTLVDRCEGCAWGDLDFSPAAFREFASLDVGRISGTWEWI</sequence>
<dbReference type="EMBL" id="JAUIQD010000006">
    <property type="protein sequence ID" value="KAK3346851.1"/>
    <property type="molecule type" value="Genomic_DNA"/>
</dbReference>
<feature type="signal peptide" evidence="2">
    <location>
        <begin position="1"/>
        <end position="21"/>
    </location>
</feature>
<evidence type="ECO:0000256" key="2">
    <source>
        <dbReference type="SAM" id="SignalP"/>
    </source>
</evidence>
<gene>
    <name evidence="3" type="ORF">B0T25DRAFT_592875</name>
</gene>
<dbReference type="Proteomes" id="UP001275084">
    <property type="component" value="Unassembled WGS sequence"/>
</dbReference>
<organism evidence="3 4">
    <name type="scientific">Lasiosphaeria hispida</name>
    <dbReference type="NCBI Taxonomy" id="260671"/>
    <lineage>
        <taxon>Eukaryota</taxon>
        <taxon>Fungi</taxon>
        <taxon>Dikarya</taxon>
        <taxon>Ascomycota</taxon>
        <taxon>Pezizomycotina</taxon>
        <taxon>Sordariomycetes</taxon>
        <taxon>Sordariomycetidae</taxon>
        <taxon>Sordariales</taxon>
        <taxon>Lasiosphaeriaceae</taxon>
        <taxon>Lasiosphaeria</taxon>
    </lineage>
</organism>
<dbReference type="Gene3D" id="2.40.40.10">
    <property type="entry name" value="RlpA-like domain"/>
    <property type="match status" value="1"/>
</dbReference>
<dbReference type="AlphaFoldDB" id="A0AAJ0HC21"/>
<feature type="chain" id="PRO_5042533898" evidence="2">
    <location>
        <begin position="22"/>
        <end position="120"/>
    </location>
</feature>
<keyword evidence="4" id="KW-1185">Reference proteome</keyword>
<reference evidence="3" key="2">
    <citation type="submission" date="2023-06" db="EMBL/GenBank/DDBJ databases">
        <authorList>
            <consortium name="Lawrence Berkeley National Laboratory"/>
            <person name="Haridas S."/>
            <person name="Hensen N."/>
            <person name="Bonometti L."/>
            <person name="Westerberg I."/>
            <person name="Brannstrom I.O."/>
            <person name="Guillou S."/>
            <person name="Cros-Aarteil S."/>
            <person name="Calhoun S."/>
            <person name="Kuo A."/>
            <person name="Mondo S."/>
            <person name="Pangilinan J."/>
            <person name="Riley R."/>
            <person name="Labutti K."/>
            <person name="Andreopoulos B."/>
            <person name="Lipzen A."/>
            <person name="Chen C."/>
            <person name="Yanf M."/>
            <person name="Daum C."/>
            <person name="Ng V."/>
            <person name="Clum A."/>
            <person name="Steindorff A."/>
            <person name="Ohm R."/>
            <person name="Martin F."/>
            <person name="Silar P."/>
            <person name="Natvig D."/>
            <person name="Lalanne C."/>
            <person name="Gautier V."/>
            <person name="Ament-Velasquez S.L."/>
            <person name="Kruys A."/>
            <person name="Hutchinson M.I."/>
            <person name="Powell A.J."/>
            <person name="Barry K."/>
            <person name="Miller A.N."/>
            <person name="Grigoriev I.V."/>
            <person name="Debuchy R."/>
            <person name="Gladieux P."/>
            <person name="Thoren M.H."/>
            <person name="Johannesson H."/>
        </authorList>
    </citation>
    <scope>NUCLEOTIDE SEQUENCE</scope>
    <source>
        <strain evidence="3">CBS 955.72</strain>
    </source>
</reference>
<protein>
    <submittedName>
        <fullName evidence="3">Barwin-like endoglucanase</fullName>
    </submittedName>
</protein>
<proteinExistence type="predicted"/>
<dbReference type="CDD" id="cd22191">
    <property type="entry name" value="DPBB_RlpA_EXP_N-like"/>
    <property type="match status" value="1"/>
</dbReference>
<reference evidence="3" key="1">
    <citation type="journal article" date="2023" name="Mol. Phylogenet. Evol.">
        <title>Genome-scale phylogeny and comparative genomics of the fungal order Sordariales.</title>
        <authorList>
            <person name="Hensen N."/>
            <person name="Bonometti L."/>
            <person name="Westerberg I."/>
            <person name="Brannstrom I.O."/>
            <person name="Guillou S."/>
            <person name="Cros-Aarteil S."/>
            <person name="Calhoun S."/>
            <person name="Haridas S."/>
            <person name="Kuo A."/>
            <person name="Mondo S."/>
            <person name="Pangilinan J."/>
            <person name="Riley R."/>
            <person name="LaButti K."/>
            <person name="Andreopoulos B."/>
            <person name="Lipzen A."/>
            <person name="Chen C."/>
            <person name="Yan M."/>
            <person name="Daum C."/>
            <person name="Ng V."/>
            <person name="Clum A."/>
            <person name="Steindorff A."/>
            <person name="Ohm R.A."/>
            <person name="Martin F."/>
            <person name="Silar P."/>
            <person name="Natvig D.O."/>
            <person name="Lalanne C."/>
            <person name="Gautier V."/>
            <person name="Ament-Velasquez S.L."/>
            <person name="Kruys A."/>
            <person name="Hutchinson M.I."/>
            <person name="Powell A.J."/>
            <person name="Barry K."/>
            <person name="Miller A.N."/>
            <person name="Grigoriev I.V."/>
            <person name="Debuchy R."/>
            <person name="Gladieux P."/>
            <person name="Hiltunen Thoren M."/>
            <person name="Johannesson H."/>
        </authorList>
    </citation>
    <scope>NUCLEOTIDE SEQUENCE</scope>
    <source>
        <strain evidence="3">CBS 955.72</strain>
    </source>
</reference>
<dbReference type="SUPFAM" id="SSF50685">
    <property type="entry name" value="Barwin-like endoglucanases"/>
    <property type="match status" value="1"/>
</dbReference>
<comment type="caution">
    <text evidence="3">The sequence shown here is derived from an EMBL/GenBank/DDBJ whole genome shotgun (WGS) entry which is preliminary data.</text>
</comment>
<dbReference type="InterPro" id="IPR036908">
    <property type="entry name" value="RlpA-like_sf"/>
</dbReference>
<name>A0AAJ0HC21_9PEZI</name>
<dbReference type="PANTHER" id="PTHR31836">
    <property type="match status" value="1"/>
</dbReference>
<accession>A0AAJ0HC21</accession>
<dbReference type="InterPro" id="IPR051477">
    <property type="entry name" value="Expansin_CellWall"/>
</dbReference>
<evidence type="ECO:0000313" key="4">
    <source>
        <dbReference type="Proteomes" id="UP001275084"/>
    </source>
</evidence>
<evidence type="ECO:0000256" key="1">
    <source>
        <dbReference type="ARBA" id="ARBA00022729"/>
    </source>
</evidence>
<evidence type="ECO:0000313" key="3">
    <source>
        <dbReference type="EMBL" id="KAK3346851.1"/>
    </source>
</evidence>
<keyword evidence="1 2" id="KW-0732">Signal</keyword>
<dbReference type="PANTHER" id="PTHR31836:SF28">
    <property type="entry name" value="SRCR DOMAIN-CONTAINING PROTEIN-RELATED"/>
    <property type="match status" value="1"/>
</dbReference>